<feature type="non-terminal residue" evidence="4">
    <location>
        <position position="196"/>
    </location>
</feature>
<dbReference type="OrthoDB" id="4891947at2759"/>
<evidence type="ECO:0000259" key="3">
    <source>
        <dbReference type="Pfam" id="PF24883"/>
    </source>
</evidence>
<dbReference type="PANTHER" id="PTHR10039">
    <property type="entry name" value="AMELOGENIN"/>
    <property type="match status" value="1"/>
</dbReference>
<feature type="transmembrane region" description="Helical" evidence="2">
    <location>
        <begin position="6"/>
        <end position="25"/>
    </location>
</feature>
<keyword evidence="2" id="KW-1133">Transmembrane helix</keyword>
<dbReference type="Proteomes" id="UP000240760">
    <property type="component" value="Unassembled WGS sequence"/>
</dbReference>
<evidence type="ECO:0000313" key="5">
    <source>
        <dbReference type="Proteomes" id="UP000240760"/>
    </source>
</evidence>
<protein>
    <recommendedName>
        <fullName evidence="3">Nephrocystin 3-like N-terminal domain-containing protein</fullName>
    </recommendedName>
</protein>
<reference evidence="4 5" key="1">
    <citation type="submission" date="2016-07" db="EMBL/GenBank/DDBJ databases">
        <title>Multiple horizontal gene transfer events from other fungi enriched the ability of initially mycotrophic Trichoderma (Ascomycota) to feed on dead plant biomass.</title>
        <authorList>
            <consortium name="DOE Joint Genome Institute"/>
            <person name="Aerts A."/>
            <person name="Atanasova L."/>
            <person name="Chenthamara K."/>
            <person name="Zhang J."/>
            <person name="Grujic M."/>
            <person name="Henrissat B."/>
            <person name="Kuo A."/>
            <person name="Salamov A."/>
            <person name="Lipzen A."/>
            <person name="Labutti K."/>
            <person name="Barry K."/>
            <person name="Miao Y."/>
            <person name="Rahimi M.J."/>
            <person name="Shen Q."/>
            <person name="Grigoriev I.V."/>
            <person name="Kubicek C.P."/>
            <person name="Druzhinina I.S."/>
        </authorList>
    </citation>
    <scope>NUCLEOTIDE SEQUENCE [LARGE SCALE GENOMIC DNA]</scope>
    <source>
        <strain evidence="4 5">ATCC 18648</strain>
    </source>
</reference>
<keyword evidence="1" id="KW-0677">Repeat</keyword>
<sequence length="196" mass="22023">LSEAIIDLYAAILGYLAGTLHYFGLNTAVRLIKSVVVSKDDMKARYEPVQIVQARFRRIAEMAEAQDLGGLVDGIQGIEQHLKQKTERDEVQMQFLKEAIKELNQPINRIDSRLAMIQDGIEQQVRTQILRAISTIPYGSHHKTASKGRLEGSGRWLLSKPVFGEWRKRSYSSVLWLHGIPGSGKTKLASLVVDEI</sequence>
<evidence type="ECO:0000256" key="1">
    <source>
        <dbReference type="ARBA" id="ARBA00022737"/>
    </source>
</evidence>
<organism evidence="4 5">
    <name type="scientific">Trichoderma longibrachiatum ATCC 18648</name>
    <dbReference type="NCBI Taxonomy" id="983965"/>
    <lineage>
        <taxon>Eukaryota</taxon>
        <taxon>Fungi</taxon>
        <taxon>Dikarya</taxon>
        <taxon>Ascomycota</taxon>
        <taxon>Pezizomycotina</taxon>
        <taxon>Sordariomycetes</taxon>
        <taxon>Hypocreomycetidae</taxon>
        <taxon>Hypocreales</taxon>
        <taxon>Hypocreaceae</taxon>
        <taxon>Trichoderma</taxon>
    </lineage>
</organism>
<evidence type="ECO:0000256" key="2">
    <source>
        <dbReference type="SAM" id="Phobius"/>
    </source>
</evidence>
<accession>A0A2T4BZK0</accession>
<keyword evidence="2" id="KW-0472">Membrane</keyword>
<feature type="domain" description="Nephrocystin 3-like N-terminal" evidence="3">
    <location>
        <begin position="152"/>
        <end position="195"/>
    </location>
</feature>
<feature type="non-terminal residue" evidence="4">
    <location>
        <position position="1"/>
    </location>
</feature>
<gene>
    <name evidence="4" type="ORF">M440DRAFT_1300159</name>
</gene>
<keyword evidence="5" id="KW-1185">Reference proteome</keyword>
<dbReference type="EMBL" id="KZ679135">
    <property type="protein sequence ID" value="PTB74738.1"/>
    <property type="molecule type" value="Genomic_DNA"/>
</dbReference>
<dbReference type="AlphaFoldDB" id="A0A2T4BZK0"/>
<dbReference type="STRING" id="983965.A0A2T4BZK0"/>
<dbReference type="PANTHER" id="PTHR10039:SF16">
    <property type="entry name" value="GPI INOSITOL-DEACYLASE"/>
    <property type="match status" value="1"/>
</dbReference>
<dbReference type="Pfam" id="PF24883">
    <property type="entry name" value="NPHP3_N"/>
    <property type="match status" value="1"/>
</dbReference>
<name>A0A2T4BZK0_TRILO</name>
<keyword evidence="2" id="KW-0812">Transmembrane</keyword>
<evidence type="ECO:0000313" key="4">
    <source>
        <dbReference type="EMBL" id="PTB74738.1"/>
    </source>
</evidence>
<dbReference type="InterPro" id="IPR056884">
    <property type="entry name" value="NPHP3-like_N"/>
</dbReference>
<proteinExistence type="predicted"/>